<proteinExistence type="predicted"/>
<keyword evidence="2" id="KW-1185">Reference proteome</keyword>
<protein>
    <submittedName>
        <fullName evidence="1">Uncharacterized protein</fullName>
    </submittedName>
</protein>
<dbReference type="Proteomes" id="UP000828941">
    <property type="component" value="Chromosome 1"/>
</dbReference>
<gene>
    <name evidence="1" type="ORF">L6164_000077</name>
</gene>
<sequence length="202" mass="22427">MERKQTKGRQKVELKKIEKEESLHSTFSKRKSGIYKQANELVTSCGAEVGALIFSPAGKVFSYAVPSVESVTNRVMNMNQNPPQALMGCPGKVMNELHTKNNEMVVQLSADKERAKQLEQMTKMQSHGQAWWETSLVELDYEEPRKRDAIFLSLHSAALDMPKGKTSAASSSAAANFTDTMDTGRSGKAIHPLNCFCVSHIY</sequence>
<comment type="caution">
    <text evidence="1">The sequence shown here is derived from an EMBL/GenBank/DDBJ whole genome shotgun (WGS) entry which is preliminary data.</text>
</comment>
<evidence type="ECO:0000313" key="1">
    <source>
        <dbReference type="EMBL" id="KAI4356023.1"/>
    </source>
</evidence>
<reference evidence="1 2" key="1">
    <citation type="journal article" date="2022" name="DNA Res.">
        <title>Chromosomal-level genome assembly of the orchid tree Bauhinia variegata (Leguminosae; Cercidoideae) supports the allotetraploid origin hypothesis of Bauhinia.</title>
        <authorList>
            <person name="Zhong Y."/>
            <person name="Chen Y."/>
            <person name="Zheng D."/>
            <person name="Pang J."/>
            <person name="Liu Y."/>
            <person name="Luo S."/>
            <person name="Meng S."/>
            <person name="Qian L."/>
            <person name="Wei D."/>
            <person name="Dai S."/>
            <person name="Zhou R."/>
        </authorList>
    </citation>
    <scope>NUCLEOTIDE SEQUENCE [LARGE SCALE GENOMIC DNA]</scope>
    <source>
        <strain evidence="1">BV-YZ2020</strain>
    </source>
</reference>
<dbReference type="EMBL" id="CM039426">
    <property type="protein sequence ID" value="KAI4356023.1"/>
    <property type="molecule type" value="Genomic_DNA"/>
</dbReference>
<name>A0ACB9Q5E5_BAUVA</name>
<organism evidence="1 2">
    <name type="scientific">Bauhinia variegata</name>
    <name type="common">Purple orchid tree</name>
    <name type="synonym">Phanera variegata</name>
    <dbReference type="NCBI Taxonomy" id="167791"/>
    <lineage>
        <taxon>Eukaryota</taxon>
        <taxon>Viridiplantae</taxon>
        <taxon>Streptophyta</taxon>
        <taxon>Embryophyta</taxon>
        <taxon>Tracheophyta</taxon>
        <taxon>Spermatophyta</taxon>
        <taxon>Magnoliopsida</taxon>
        <taxon>eudicotyledons</taxon>
        <taxon>Gunneridae</taxon>
        <taxon>Pentapetalae</taxon>
        <taxon>rosids</taxon>
        <taxon>fabids</taxon>
        <taxon>Fabales</taxon>
        <taxon>Fabaceae</taxon>
        <taxon>Cercidoideae</taxon>
        <taxon>Cercideae</taxon>
        <taxon>Bauhiniinae</taxon>
        <taxon>Bauhinia</taxon>
    </lineage>
</organism>
<accession>A0ACB9Q5E5</accession>
<evidence type="ECO:0000313" key="2">
    <source>
        <dbReference type="Proteomes" id="UP000828941"/>
    </source>
</evidence>